<evidence type="ECO:0000313" key="3">
    <source>
        <dbReference type="Proteomes" id="UP000256709"/>
    </source>
</evidence>
<sequence length="89" mass="10133">MGSLSREEPAGIYDRRMASDERKKYLGMYPKELFYLASGLLLGVAVLFFVLKLPLLSIPFVVLAIVAFTQSIRLRRAEYVVPPEEDNRP</sequence>
<comment type="caution">
    <text evidence="2">The sequence shown here is derived from an EMBL/GenBank/DDBJ whole genome shotgun (WGS) entry which is preliminary data.</text>
</comment>
<feature type="transmembrane region" description="Helical" evidence="1">
    <location>
        <begin position="33"/>
        <end position="51"/>
    </location>
</feature>
<dbReference type="Proteomes" id="UP000256709">
    <property type="component" value="Unassembled WGS sequence"/>
</dbReference>
<keyword evidence="1" id="KW-1133">Transmembrane helix</keyword>
<dbReference type="AlphaFoldDB" id="A0A3E0VB93"/>
<accession>A0A3E0VB93</accession>
<name>A0A3E0VB93_9MICO</name>
<organism evidence="2 3">
    <name type="scientific">Subtercola boreus</name>
    <dbReference type="NCBI Taxonomy" id="120213"/>
    <lineage>
        <taxon>Bacteria</taxon>
        <taxon>Bacillati</taxon>
        <taxon>Actinomycetota</taxon>
        <taxon>Actinomycetes</taxon>
        <taxon>Micrococcales</taxon>
        <taxon>Microbacteriaceae</taxon>
        <taxon>Subtercola</taxon>
    </lineage>
</organism>
<reference evidence="2 3" key="1">
    <citation type="submission" date="2017-04" db="EMBL/GenBank/DDBJ databases">
        <title>Comparative genome analysis of Subtercola boreus.</title>
        <authorList>
            <person name="Cho Y.-J."/>
            <person name="Cho A."/>
            <person name="Kim O.-S."/>
            <person name="Lee J.-I."/>
        </authorList>
    </citation>
    <scope>NUCLEOTIDE SEQUENCE [LARGE SCALE GENOMIC DNA]</scope>
    <source>
        <strain evidence="2 3">P27444</strain>
    </source>
</reference>
<proteinExistence type="predicted"/>
<keyword evidence="1" id="KW-0812">Transmembrane</keyword>
<dbReference type="EMBL" id="NBXA01000030">
    <property type="protein sequence ID" value="RFA07146.1"/>
    <property type="molecule type" value="Genomic_DNA"/>
</dbReference>
<evidence type="ECO:0000313" key="2">
    <source>
        <dbReference type="EMBL" id="RFA07146.1"/>
    </source>
</evidence>
<gene>
    <name evidence="2" type="ORF">B7R21_16635</name>
</gene>
<protein>
    <submittedName>
        <fullName evidence="2">Uncharacterized protein</fullName>
    </submittedName>
</protein>
<keyword evidence="1" id="KW-0472">Membrane</keyword>
<evidence type="ECO:0000256" key="1">
    <source>
        <dbReference type="SAM" id="Phobius"/>
    </source>
</evidence>